<keyword evidence="10" id="KW-0732">Signal</keyword>
<protein>
    <recommendedName>
        <fullName evidence="4 9">Chorismate mutase</fullName>
        <ecNumber evidence="4 9">5.4.99.5</ecNumber>
    </recommendedName>
</protein>
<keyword evidence="7 9" id="KW-0057">Aromatic amino acid biosynthesis</keyword>
<feature type="domain" description="Chorismate mutase" evidence="11">
    <location>
        <begin position="172"/>
        <end position="277"/>
    </location>
</feature>
<comment type="catalytic activity">
    <reaction evidence="1 9">
        <text>chorismate = prephenate</text>
        <dbReference type="Rhea" id="RHEA:13897"/>
        <dbReference type="ChEBI" id="CHEBI:29748"/>
        <dbReference type="ChEBI" id="CHEBI:29934"/>
        <dbReference type="EC" id="5.4.99.5"/>
    </reaction>
</comment>
<evidence type="ECO:0000256" key="3">
    <source>
        <dbReference type="ARBA" id="ARBA00004817"/>
    </source>
</evidence>
<reference evidence="13" key="1">
    <citation type="submission" date="2024-07" db="EMBL/GenBank/DDBJ databases">
        <title>Two chromosome-level genome assemblies of Korean endemic species Abeliophyllum distichum and Forsythia ovata (Oleaceae).</title>
        <authorList>
            <person name="Jang H."/>
        </authorList>
    </citation>
    <scope>NUCLEOTIDE SEQUENCE [LARGE SCALE GENOMIC DNA]</scope>
</reference>
<evidence type="ECO:0000256" key="7">
    <source>
        <dbReference type="ARBA" id="ARBA00023141"/>
    </source>
</evidence>
<keyword evidence="6 9" id="KW-0028">Amino-acid biosynthesis</keyword>
<dbReference type="PIRSF" id="PIRSF017318">
    <property type="entry name" value="Chor_mut_AroQ_eu"/>
    <property type="match status" value="1"/>
</dbReference>
<name>A0ABD1W7B1_9LAMI</name>
<accession>A0ABD1W7B1</accession>
<dbReference type="InterPro" id="IPR008238">
    <property type="entry name" value="Chorismate_mutase_AroQ_euk"/>
</dbReference>
<dbReference type="InterPro" id="IPR037039">
    <property type="entry name" value="CM_AroQ_sf_eucaryotic"/>
</dbReference>
<dbReference type="EC" id="5.4.99.5" evidence="4 9"/>
<dbReference type="GO" id="GO:0005737">
    <property type="term" value="C:cytoplasm"/>
    <property type="evidence" value="ECO:0007669"/>
    <property type="project" value="UniProtKB-SubCell"/>
</dbReference>
<dbReference type="PROSITE" id="PS51169">
    <property type="entry name" value="CHORISMATE_MUT_3"/>
    <property type="match status" value="1"/>
</dbReference>
<dbReference type="AlphaFoldDB" id="A0ABD1W7B1"/>
<proteinExistence type="predicted"/>
<dbReference type="Gene3D" id="1.10.590.10">
    <property type="entry name" value="Chorismate mutase, AroQ class superfamily, eukaryotic"/>
    <property type="match status" value="1"/>
</dbReference>
<dbReference type="Proteomes" id="UP001604277">
    <property type="component" value="Unassembled WGS sequence"/>
</dbReference>
<evidence type="ECO:0000256" key="6">
    <source>
        <dbReference type="ARBA" id="ARBA00022605"/>
    </source>
</evidence>
<dbReference type="InterPro" id="IPR036263">
    <property type="entry name" value="Chorismate_II_sf"/>
</dbReference>
<evidence type="ECO:0000256" key="5">
    <source>
        <dbReference type="ARBA" id="ARBA00022490"/>
    </source>
</evidence>
<evidence type="ECO:0000256" key="4">
    <source>
        <dbReference type="ARBA" id="ARBA00012404"/>
    </source>
</evidence>
<dbReference type="GO" id="GO:0009073">
    <property type="term" value="P:aromatic amino acid family biosynthetic process"/>
    <property type="evidence" value="ECO:0007669"/>
    <property type="project" value="UniProtKB-UniRule"/>
</dbReference>
<organism evidence="12 13">
    <name type="scientific">Forsythia ovata</name>
    <dbReference type="NCBI Taxonomy" id="205694"/>
    <lineage>
        <taxon>Eukaryota</taxon>
        <taxon>Viridiplantae</taxon>
        <taxon>Streptophyta</taxon>
        <taxon>Embryophyta</taxon>
        <taxon>Tracheophyta</taxon>
        <taxon>Spermatophyta</taxon>
        <taxon>Magnoliopsida</taxon>
        <taxon>eudicotyledons</taxon>
        <taxon>Gunneridae</taxon>
        <taxon>Pentapetalae</taxon>
        <taxon>asterids</taxon>
        <taxon>lamiids</taxon>
        <taxon>Lamiales</taxon>
        <taxon>Oleaceae</taxon>
        <taxon>Forsythieae</taxon>
        <taxon>Forsythia</taxon>
    </lineage>
</organism>
<dbReference type="EMBL" id="JBFOLJ010000004">
    <property type="protein sequence ID" value="KAL2544668.1"/>
    <property type="molecule type" value="Genomic_DNA"/>
</dbReference>
<gene>
    <name evidence="12" type="ORF">Fot_13901</name>
</gene>
<dbReference type="InterPro" id="IPR002701">
    <property type="entry name" value="CM_II_prokaryot"/>
</dbReference>
<comment type="pathway">
    <text evidence="3">Metabolic intermediate biosynthesis; prephenate biosynthesis; prephenate from chorismate: step 1/1.</text>
</comment>
<evidence type="ECO:0000256" key="9">
    <source>
        <dbReference type="PIRNR" id="PIRNR017318"/>
    </source>
</evidence>
<feature type="chain" id="PRO_5044833632" description="Chorismate mutase" evidence="10">
    <location>
        <begin position="25"/>
        <end position="286"/>
    </location>
</feature>
<evidence type="ECO:0000313" key="12">
    <source>
        <dbReference type="EMBL" id="KAL2544668.1"/>
    </source>
</evidence>
<evidence type="ECO:0000256" key="1">
    <source>
        <dbReference type="ARBA" id="ARBA00000824"/>
    </source>
</evidence>
<evidence type="ECO:0000313" key="13">
    <source>
        <dbReference type="Proteomes" id="UP001604277"/>
    </source>
</evidence>
<sequence length="286" mass="32581">MASKFLFSFFVAIFSWVFVGFSAAIDDTSLFKYVSEMGNCSDDMLNLDSLRKSLVREEDTIIFSLIERAKYPVNSPLYDERPGFSGSLFEFFVKESEAVQAKAGRYLSVKENAFFPDNLPPSLLPPCGSQQVLNPRGASININEKILNMYYKNLLPLITSDGDDGNYAITADRDLDFLQALSRRIHLGKFVAEIKFRESPQDYTRAILAQDKDSLMKLLTFESVEEMIKKRVEKKAMVFGQDVDLNENDNVGNYKVNPSVVSRLYGEWVIPLTKFVEVEYLLCRLD</sequence>
<feature type="signal peptide" evidence="10">
    <location>
        <begin position="1"/>
        <end position="24"/>
    </location>
</feature>
<evidence type="ECO:0000259" key="11">
    <source>
        <dbReference type="Pfam" id="PF01817"/>
    </source>
</evidence>
<evidence type="ECO:0000256" key="8">
    <source>
        <dbReference type="ARBA" id="ARBA00023235"/>
    </source>
</evidence>
<dbReference type="NCBIfam" id="TIGR01802">
    <property type="entry name" value="CM_pl-yst"/>
    <property type="match status" value="1"/>
</dbReference>
<dbReference type="SUPFAM" id="SSF48600">
    <property type="entry name" value="Chorismate mutase II"/>
    <property type="match status" value="1"/>
</dbReference>
<dbReference type="PANTHER" id="PTHR21145:SF12">
    <property type="entry name" value="CHORISMATE MUTASE"/>
    <property type="match status" value="1"/>
</dbReference>
<comment type="caution">
    <text evidence="12">The sequence shown here is derived from an EMBL/GenBank/DDBJ whole genome shotgun (WGS) entry which is preliminary data.</text>
</comment>
<comment type="subcellular location">
    <subcellularLocation>
        <location evidence="2">Cytoplasm</location>
    </subcellularLocation>
</comment>
<keyword evidence="8 9" id="KW-0413">Isomerase</keyword>
<dbReference type="GO" id="GO:0004106">
    <property type="term" value="F:chorismate mutase activity"/>
    <property type="evidence" value="ECO:0007669"/>
    <property type="project" value="UniProtKB-UniRule"/>
</dbReference>
<dbReference type="Pfam" id="PF01817">
    <property type="entry name" value="CM_2"/>
    <property type="match status" value="1"/>
</dbReference>
<dbReference type="PANTHER" id="PTHR21145">
    <property type="entry name" value="CHORISMATE MUTASE"/>
    <property type="match status" value="1"/>
</dbReference>
<keyword evidence="5" id="KW-0963">Cytoplasm</keyword>
<dbReference type="GO" id="GO:0008652">
    <property type="term" value="P:amino acid biosynthetic process"/>
    <property type="evidence" value="ECO:0007669"/>
    <property type="project" value="UniProtKB-KW"/>
</dbReference>
<keyword evidence="13" id="KW-1185">Reference proteome</keyword>
<evidence type="ECO:0000256" key="2">
    <source>
        <dbReference type="ARBA" id="ARBA00004496"/>
    </source>
</evidence>
<evidence type="ECO:0000256" key="10">
    <source>
        <dbReference type="SAM" id="SignalP"/>
    </source>
</evidence>